<dbReference type="CDD" id="cd07561">
    <property type="entry name" value="Peptidase_S41_CPP_like"/>
    <property type="match status" value="1"/>
</dbReference>
<dbReference type="InterPro" id="IPR005151">
    <property type="entry name" value="Tail-specific_protease"/>
</dbReference>
<dbReference type="SUPFAM" id="SSF52096">
    <property type="entry name" value="ClpP/crotonase"/>
    <property type="match status" value="1"/>
</dbReference>
<dbReference type="GO" id="GO:0004175">
    <property type="term" value="F:endopeptidase activity"/>
    <property type="evidence" value="ECO:0007669"/>
    <property type="project" value="TreeGrafter"/>
</dbReference>
<feature type="signal peptide" evidence="1">
    <location>
        <begin position="1"/>
        <end position="22"/>
    </location>
</feature>
<dbReference type="PROSITE" id="PS51257">
    <property type="entry name" value="PROKAR_LIPOPROTEIN"/>
    <property type="match status" value="1"/>
</dbReference>
<dbReference type="Proteomes" id="UP000293562">
    <property type="component" value="Unassembled WGS sequence"/>
</dbReference>
<keyword evidence="4" id="KW-1185">Reference proteome</keyword>
<organism evidence="3 4">
    <name type="scientific">Ancylomarina subtilis</name>
    <dbReference type="NCBI Taxonomy" id="1639035"/>
    <lineage>
        <taxon>Bacteria</taxon>
        <taxon>Pseudomonadati</taxon>
        <taxon>Bacteroidota</taxon>
        <taxon>Bacteroidia</taxon>
        <taxon>Marinilabiliales</taxon>
        <taxon>Marinifilaceae</taxon>
        <taxon>Ancylomarina</taxon>
    </lineage>
</organism>
<evidence type="ECO:0000259" key="2">
    <source>
        <dbReference type="SMART" id="SM00245"/>
    </source>
</evidence>
<feature type="domain" description="Tail specific protease" evidence="2">
    <location>
        <begin position="168"/>
        <end position="372"/>
    </location>
</feature>
<dbReference type="Pfam" id="PF03572">
    <property type="entry name" value="Peptidase_S41"/>
    <property type="match status" value="1"/>
</dbReference>
<evidence type="ECO:0000313" key="4">
    <source>
        <dbReference type="Proteomes" id="UP000293562"/>
    </source>
</evidence>
<name>A0A4Q7V758_9BACT</name>
<protein>
    <submittedName>
        <fullName evidence="3">C-terminal processing protease CtpA/Prc</fullName>
    </submittedName>
</protein>
<dbReference type="OrthoDB" id="7168509at2"/>
<gene>
    <name evidence="3" type="ORF">EV201_3346</name>
</gene>
<dbReference type="SMART" id="SM00245">
    <property type="entry name" value="TSPc"/>
    <property type="match status" value="1"/>
</dbReference>
<feature type="chain" id="PRO_5020899145" evidence="1">
    <location>
        <begin position="23"/>
        <end position="426"/>
    </location>
</feature>
<dbReference type="GO" id="GO:0008236">
    <property type="term" value="F:serine-type peptidase activity"/>
    <property type="evidence" value="ECO:0007669"/>
    <property type="project" value="InterPro"/>
</dbReference>
<sequence length="426" mass="48205">MFKFNKSWLLVLIFLFTFTACKKDDNDNNSKDKTIVEVIDDIMGEWYLWNDDIPKLDVSNYSDFNTYFEDLLVPQDRWSFIANLDILLAYFSSGTYTGYGFDLKFEEGQDVPRVSLVYDESDLYTEGITRSWKLIEINDQATNQMTEDQIMQLLSNDNADLVFENNSGEQKTLSLSKKEMNQNTVIKRTMIPDQSKKVAYLVFDSFLDSSEAELNEAFEYFKTEGAEELVLDLRYNGGGSTDIANQLAALITGNTHQGEVFSKYIFNESKSSVNSSEPFSDQTSAYGFNRIFVITTSGTASASELVINSLKPYLGPENIILVGTKTHGKPVGMRVFEVPEFNLAVLPITFHVTDKDDQGDYFGGIPVDYEIEDDITHDWGDVDETNLKAALNYINNSTFPAVTARAKTGHKREFIRKGLDELISAF</sequence>
<accession>A0A4Q7V758</accession>
<keyword evidence="3" id="KW-0378">Hydrolase</keyword>
<comment type="caution">
    <text evidence="3">The sequence shown here is derived from an EMBL/GenBank/DDBJ whole genome shotgun (WGS) entry which is preliminary data.</text>
</comment>
<reference evidence="3 4" key="1">
    <citation type="submission" date="2019-02" db="EMBL/GenBank/DDBJ databases">
        <title>Genomic Encyclopedia of Type Strains, Phase IV (KMG-IV): sequencing the most valuable type-strain genomes for metagenomic binning, comparative biology and taxonomic classification.</title>
        <authorList>
            <person name="Goeker M."/>
        </authorList>
    </citation>
    <scope>NUCLEOTIDE SEQUENCE [LARGE SCALE GENOMIC DNA]</scope>
    <source>
        <strain evidence="3 4">DSM 28825</strain>
    </source>
</reference>
<dbReference type="PANTHER" id="PTHR32060">
    <property type="entry name" value="TAIL-SPECIFIC PROTEASE"/>
    <property type="match status" value="1"/>
</dbReference>
<dbReference type="Gene3D" id="2.30.42.10">
    <property type="match status" value="1"/>
</dbReference>
<dbReference type="InterPro" id="IPR041613">
    <property type="entry name" value="Pept_S41_N"/>
</dbReference>
<dbReference type="Gene3D" id="3.30.750.170">
    <property type="match status" value="1"/>
</dbReference>
<dbReference type="GO" id="GO:0030288">
    <property type="term" value="C:outer membrane-bounded periplasmic space"/>
    <property type="evidence" value="ECO:0007669"/>
    <property type="project" value="TreeGrafter"/>
</dbReference>
<dbReference type="Gene3D" id="3.90.226.10">
    <property type="entry name" value="2-enoyl-CoA Hydratase, Chain A, domain 1"/>
    <property type="match status" value="1"/>
</dbReference>
<evidence type="ECO:0000313" key="3">
    <source>
        <dbReference type="EMBL" id="RZT91133.1"/>
    </source>
</evidence>
<keyword evidence="1" id="KW-0732">Signal</keyword>
<dbReference type="PANTHER" id="PTHR32060:SF30">
    <property type="entry name" value="CARBOXY-TERMINAL PROCESSING PROTEASE CTPA"/>
    <property type="match status" value="1"/>
</dbReference>
<dbReference type="AlphaFoldDB" id="A0A4Q7V758"/>
<dbReference type="EMBL" id="SHKN01000007">
    <property type="protein sequence ID" value="RZT91133.1"/>
    <property type="molecule type" value="Genomic_DNA"/>
</dbReference>
<proteinExistence type="predicted"/>
<keyword evidence="3" id="KW-0645">Protease</keyword>
<dbReference type="InterPro" id="IPR029045">
    <property type="entry name" value="ClpP/crotonase-like_dom_sf"/>
</dbReference>
<dbReference type="GO" id="GO:0007165">
    <property type="term" value="P:signal transduction"/>
    <property type="evidence" value="ECO:0007669"/>
    <property type="project" value="TreeGrafter"/>
</dbReference>
<dbReference type="Pfam" id="PF18294">
    <property type="entry name" value="Pept_S41_N"/>
    <property type="match status" value="1"/>
</dbReference>
<dbReference type="GO" id="GO:0006508">
    <property type="term" value="P:proteolysis"/>
    <property type="evidence" value="ECO:0007669"/>
    <property type="project" value="UniProtKB-KW"/>
</dbReference>
<dbReference type="RefSeq" id="WP_130308686.1">
    <property type="nucleotide sequence ID" value="NZ_SHKN01000007.1"/>
</dbReference>
<dbReference type="InterPro" id="IPR036034">
    <property type="entry name" value="PDZ_sf"/>
</dbReference>
<evidence type="ECO:0000256" key="1">
    <source>
        <dbReference type="SAM" id="SignalP"/>
    </source>
</evidence>